<comment type="similarity">
    <text evidence="1">Belongs to the peptidase M13 family.</text>
</comment>
<sequence length="296" mass="34599">MDAVTKAEALKKLRKVKVQVGYMDDIFDEDTLTQRYKEYDIHKHMSMAEVLWLLEQWTINYHNKALYSKSKNMVGFDEDGLSPNAFYMWQSNMIFFHAGLMIEPFLNERMPMAMVFGSIGHTLAHELMHGYDNLGHRFDGEGAVRDWWDAETKKEFRKRSKCFVEQYSRVKVPLDSNKWTLIDGNETLPENIADNAGLKVAYVAMKINIKRNKKLLKIRGLEDYSDEQLFFTECAFKRCEKLSDSFRLQQISFDIHSPTPARVNIPMQNSKEFAEAFKCPVGSPMNPKDFERCTLW</sequence>
<dbReference type="PANTHER" id="PTHR11733">
    <property type="entry name" value="ZINC METALLOPROTEASE FAMILY M13 NEPRILYSIN-RELATED"/>
    <property type="match status" value="1"/>
</dbReference>
<dbReference type="Gene3D" id="3.40.390.10">
    <property type="entry name" value="Collagenase (Catalytic Domain)"/>
    <property type="match status" value="1"/>
</dbReference>
<dbReference type="PANTHER" id="PTHR11733:SF167">
    <property type="entry name" value="FI17812P1-RELATED"/>
    <property type="match status" value="1"/>
</dbReference>
<reference evidence="3" key="1">
    <citation type="submission" date="2022-01" db="EMBL/GenBank/DDBJ databases">
        <title>Genome Sequence Resource for Two Populations of Ditylenchus destructor, the Migratory Endoparasitic Phytonematode.</title>
        <authorList>
            <person name="Zhang H."/>
            <person name="Lin R."/>
            <person name="Xie B."/>
        </authorList>
    </citation>
    <scope>NUCLEOTIDE SEQUENCE</scope>
    <source>
        <strain evidence="3">BazhouSP</strain>
    </source>
</reference>
<dbReference type="GO" id="GO:0016485">
    <property type="term" value="P:protein processing"/>
    <property type="evidence" value="ECO:0007669"/>
    <property type="project" value="TreeGrafter"/>
</dbReference>
<proteinExistence type="inferred from homology"/>
<evidence type="ECO:0000259" key="2">
    <source>
        <dbReference type="Pfam" id="PF01431"/>
    </source>
</evidence>
<accession>A0AAD4MSW6</accession>
<dbReference type="AlphaFoldDB" id="A0AAD4MSW6"/>
<name>A0AAD4MSW6_9BILA</name>
<evidence type="ECO:0000256" key="1">
    <source>
        <dbReference type="ARBA" id="ARBA00007357"/>
    </source>
</evidence>
<gene>
    <name evidence="3" type="ORF">DdX_15185</name>
</gene>
<feature type="domain" description="Peptidase M13 C-terminal" evidence="2">
    <location>
        <begin position="84"/>
        <end position="293"/>
    </location>
</feature>
<dbReference type="SUPFAM" id="SSF55486">
    <property type="entry name" value="Metalloproteases ('zincins'), catalytic domain"/>
    <property type="match status" value="1"/>
</dbReference>
<dbReference type="CDD" id="cd08662">
    <property type="entry name" value="M13"/>
    <property type="match status" value="1"/>
</dbReference>
<dbReference type="InterPro" id="IPR042089">
    <property type="entry name" value="Peptidase_M13_dom_2"/>
</dbReference>
<dbReference type="Gene3D" id="1.10.1380.10">
    <property type="entry name" value="Neutral endopeptidase , domain2"/>
    <property type="match status" value="1"/>
</dbReference>
<dbReference type="InterPro" id="IPR024079">
    <property type="entry name" value="MetalloPept_cat_dom_sf"/>
</dbReference>
<dbReference type="EMBL" id="JAKKPZ010000090">
    <property type="protein sequence ID" value="KAI1702949.1"/>
    <property type="molecule type" value="Genomic_DNA"/>
</dbReference>
<protein>
    <submittedName>
        <fullName evidence="3">Peptidase family m13 domain-containing protein</fullName>
    </submittedName>
</protein>
<dbReference type="GO" id="GO:0005886">
    <property type="term" value="C:plasma membrane"/>
    <property type="evidence" value="ECO:0007669"/>
    <property type="project" value="TreeGrafter"/>
</dbReference>
<dbReference type="InterPro" id="IPR000718">
    <property type="entry name" value="Peptidase_M13"/>
</dbReference>
<dbReference type="PROSITE" id="PS51885">
    <property type="entry name" value="NEPRILYSIN"/>
    <property type="match status" value="1"/>
</dbReference>
<evidence type="ECO:0000313" key="3">
    <source>
        <dbReference type="EMBL" id="KAI1702949.1"/>
    </source>
</evidence>
<dbReference type="GO" id="GO:0004222">
    <property type="term" value="F:metalloendopeptidase activity"/>
    <property type="evidence" value="ECO:0007669"/>
    <property type="project" value="InterPro"/>
</dbReference>
<dbReference type="PRINTS" id="PR00786">
    <property type="entry name" value="NEPRILYSIN"/>
</dbReference>
<comment type="caution">
    <text evidence="3">The sequence shown here is derived from an EMBL/GenBank/DDBJ whole genome shotgun (WGS) entry which is preliminary data.</text>
</comment>
<evidence type="ECO:0000313" key="4">
    <source>
        <dbReference type="Proteomes" id="UP001201812"/>
    </source>
</evidence>
<dbReference type="Pfam" id="PF01431">
    <property type="entry name" value="Peptidase_M13"/>
    <property type="match status" value="1"/>
</dbReference>
<keyword evidence="4" id="KW-1185">Reference proteome</keyword>
<dbReference type="Proteomes" id="UP001201812">
    <property type="component" value="Unassembled WGS sequence"/>
</dbReference>
<dbReference type="InterPro" id="IPR018497">
    <property type="entry name" value="Peptidase_M13_C"/>
</dbReference>
<organism evidence="3 4">
    <name type="scientific">Ditylenchus destructor</name>
    <dbReference type="NCBI Taxonomy" id="166010"/>
    <lineage>
        <taxon>Eukaryota</taxon>
        <taxon>Metazoa</taxon>
        <taxon>Ecdysozoa</taxon>
        <taxon>Nematoda</taxon>
        <taxon>Chromadorea</taxon>
        <taxon>Rhabditida</taxon>
        <taxon>Tylenchina</taxon>
        <taxon>Tylenchomorpha</taxon>
        <taxon>Sphaerularioidea</taxon>
        <taxon>Anguinidae</taxon>
        <taxon>Anguininae</taxon>
        <taxon>Ditylenchus</taxon>
    </lineage>
</organism>